<organism evidence="1">
    <name type="scientific">Oryza meridionalis</name>
    <dbReference type="NCBI Taxonomy" id="40149"/>
    <lineage>
        <taxon>Eukaryota</taxon>
        <taxon>Viridiplantae</taxon>
        <taxon>Streptophyta</taxon>
        <taxon>Embryophyta</taxon>
        <taxon>Tracheophyta</taxon>
        <taxon>Spermatophyta</taxon>
        <taxon>Magnoliopsida</taxon>
        <taxon>Liliopsida</taxon>
        <taxon>Poales</taxon>
        <taxon>Poaceae</taxon>
        <taxon>BOP clade</taxon>
        <taxon>Oryzoideae</taxon>
        <taxon>Oryzeae</taxon>
        <taxon>Oryzinae</taxon>
        <taxon>Oryza</taxon>
    </lineage>
</organism>
<evidence type="ECO:0000313" key="1">
    <source>
        <dbReference type="EnsemblPlants" id="OMERI12G06640.1"/>
    </source>
</evidence>
<reference evidence="1" key="2">
    <citation type="submission" date="2018-05" db="EMBL/GenBank/DDBJ databases">
        <title>OmerRS3 (Oryza meridionalis Reference Sequence Version 3).</title>
        <authorList>
            <person name="Zhang J."/>
            <person name="Kudrna D."/>
            <person name="Lee S."/>
            <person name="Talag J."/>
            <person name="Welchert J."/>
            <person name="Wing R.A."/>
        </authorList>
    </citation>
    <scope>NUCLEOTIDE SEQUENCE [LARGE SCALE GENOMIC DNA]</scope>
    <source>
        <strain evidence="1">cv. OR44</strain>
    </source>
</reference>
<sequence>MVLKQGTTSAGAAAAAHRIVVVFLLLLLQLAFFHAFAYDPLNGNKAACNPNCPAAGGPYSHGCQNIYQCQH</sequence>
<dbReference type="EnsemblPlants" id="OMERI12G06640.1">
    <property type="protein sequence ID" value="OMERI12G06640.1"/>
    <property type="gene ID" value="OMERI12G06640"/>
</dbReference>
<dbReference type="HOGENOM" id="CLU_2816068_0_0_1"/>
<evidence type="ECO:0000313" key="2">
    <source>
        <dbReference type="Proteomes" id="UP000008021"/>
    </source>
</evidence>
<protein>
    <submittedName>
        <fullName evidence="1">Uncharacterized protein</fullName>
    </submittedName>
</protein>
<dbReference type="Gramene" id="OMERI12G06640.1">
    <property type="protein sequence ID" value="OMERI12G06640.1"/>
    <property type="gene ID" value="OMERI12G06640"/>
</dbReference>
<dbReference type="Proteomes" id="UP000008021">
    <property type="component" value="Chromosome 12"/>
</dbReference>
<dbReference type="AlphaFoldDB" id="A0A0E0FBI4"/>
<reference evidence="1" key="1">
    <citation type="submission" date="2015-04" db="UniProtKB">
        <authorList>
            <consortium name="EnsemblPlants"/>
        </authorList>
    </citation>
    <scope>IDENTIFICATION</scope>
</reference>
<name>A0A0E0FBI4_9ORYZ</name>
<keyword evidence="2" id="KW-1185">Reference proteome</keyword>
<accession>A0A0E0FBI4</accession>
<proteinExistence type="predicted"/>